<feature type="compositionally biased region" description="Gly residues" evidence="1">
    <location>
        <begin position="307"/>
        <end position="316"/>
    </location>
</feature>
<feature type="compositionally biased region" description="Acidic residues" evidence="1">
    <location>
        <begin position="348"/>
        <end position="361"/>
    </location>
</feature>
<evidence type="ECO:0000313" key="4">
    <source>
        <dbReference type="Proteomes" id="UP001190700"/>
    </source>
</evidence>
<protein>
    <recommendedName>
        <fullName evidence="2">C2H2-type domain-containing protein</fullName>
    </recommendedName>
</protein>
<dbReference type="SUPFAM" id="SSF57667">
    <property type="entry name" value="beta-beta-alpha zinc fingers"/>
    <property type="match status" value="1"/>
</dbReference>
<dbReference type="Proteomes" id="UP001190700">
    <property type="component" value="Unassembled WGS sequence"/>
</dbReference>
<accession>A0AAE0FFM8</accession>
<feature type="region of interest" description="Disordered" evidence="1">
    <location>
        <begin position="259"/>
        <end position="370"/>
    </location>
</feature>
<feature type="domain" description="C2H2-type" evidence="2">
    <location>
        <begin position="82"/>
        <end position="106"/>
    </location>
</feature>
<evidence type="ECO:0000259" key="2">
    <source>
        <dbReference type="Pfam" id="PF12874"/>
    </source>
</evidence>
<name>A0AAE0FFM8_9CHLO</name>
<dbReference type="Gene3D" id="3.30.160.60">
    <property type="entry name" value="Classic Zinc Finger"/>
    <property type="match status" value="1"/>
</dbReference>
<feature type="region of interest" description="Disordered" evidence="1">
    <location>
        <begin position="195"/>
        <end position="233"/>
    </location>
</feature>
<keyword evidence="4" id="KW-1185">Reference proteome</keyword>
<dbReference type="AlphaFoldDB" id="A0AAE0FFM8"/>
<feature type="compositionally biased region" description="Acidic residues" evidence="1">
    <location>
        <begin position="320"/>
        <end position="330"/>
    </location>
</feature>
<feature type="compositionally biased region" description="Basic and acidic residues" evidence="1">
    <location>
        <begin position="21"/>
        <end position="41"/>
    </location>
</feature>
<dbReference type="EMBL" id="LGRX02019495">
    <property type="protein sequence ID" value="KAK3258493.1"/>
    <property type="molecule type" value="Genomic_DNA"/>
</dbReference>
<feature type="compositionally biased region" description="Basic and acidic residues" evidence="1">
    <location>
        <begin position="331"/>
        <end position="345"/>
    </location>
</feature>
<feature type="region of interest" description="Disordered" evidence="1">
    <location>
        <begin position="1"/>
        <end position="69"/>
    </location>
</feature>
<dbReference type="InterPro" id="IPR036236">
    <property type="entry name" value="Znf_C2H2_sf"/>
</dbReference>
<reference evidence="3 4" key="1">
    <citation type="journal article" date="2015" name="Genome Biol. Evol.">
        <title>Comparative Genomics of a Bacterivorous Green Alga Reveals Evolutionary Causalities and Consequences of Phago-Mixotrophic Mode of Nutrition.</title>
        <authorList>
            <person name="Burns J.A."/>
            <person name="Paasch A."/>
            <person name="Narechania A."/>
            <person name="Kim E."/>
        </authorList>
    </citation>
    <scope>NUCLEOTIDE SEQUENCE [LARGE SCALE GENOMIC DNA]</scope>
    <source>
        <strain evidence="3 4">PLY_AMNH</strain>
    </source>
</reference>
<proteinExistence type="predicted"/>
<dbReference type="InterPro" id="IPR013087">
    <property type="entry name" value="Znf_C2H2_type"/>
</dbReference>
<evidence type="ECO:0000256" key="1">
    <source>
        <dbReference type="SAM" id="MobiDB-lite"/>
    </source>
</evidence>
<organism evidence="3 4">
    <name type="scientific">Cymbomonas tetramitiformis</name>
    <dbReference type="NCBI Taxonomy" id="36881"/>
    <lineage>
        <taxon>Eukaryota</taxon>
        <taxon>Viridiplantae</taxon>
        <taxon>Chlorophyta</taxon>
        <taxon>Pyramimonadophyceae</taxon>
        <taxon>Pyramimonadales</taxon>
        <taxon>Pyramimonadaceae</taxon>
        <taxon>Cymbomonas</taxon>
    </lineage>
</organism>
<feature type="compositionally biased region" description="Acidic residues" evidence="1">
    <location>
        <begin position="296"/>
        <end position="306"/>
    </location>
</feature>
<feature type="compositionally biased region" description="Basic and acidic residues" evidence="1">
    <location>
        <begin position="1"/>
        <end position="11"/>
    </location>
</feature>
<sequence length="370" mass="39968">MDTRAEKDRSSLSEQMNRLRRQQDRNEDKRQARMERRRGSDSDGEGDGGGKRRRGMGGRETGQLNIGSGALNEGLMAPVFKWRCELCNITLGSEGLKHQHLTGAAHLKAEAKAAAKDQLRQRDRGAANAALAMAGWTASSQHDADVPALVPQEKPPQLDHYGNEIQAKALRPHVADTGLIHKGQDYKVIQNKMTNNLFKRPPPATETPKIQPKKKSAPIPQPPRDRGINLDGWSAPLPSSFGAAVVDDNLFGLRKSHATSIPAPCAPTRPGEGEEAASEDQPASTEANAANAEVRTDEEDGSDADGEGGALGGLLGNYGSDDDDEEDEKNEEAKEDLSENSKKSADLWGDDNDDDDDDDDQGVGRLLDTL</sequence>
<gene>
    <name evidence="3" type="ORF">CYMTET_32470</name>
</gene>
<comment type="caution">
    <text evidence="3">The sequence shown here is derived from an EMBL/GenBank/DDBJ whole genome shotgun (WGS) entry which is preliminary data.</text>
</comment>
<evidence type="ECO:0000313" key="3">
    <source>
        <dbReference type="EMBL" id="KAK3258493.1"/>
    </source>
</evidence>
<dbReference type="Pfam" id="PF12874">
    <property type="entry name" value="zf-met"/>
    <property type="match status" value="1"/>
</dbReference>